<dbReference type="GO" id="GO:0004654">
    <property type="term" value="F:polyribonucleotide nucleotidyltransferase activity"/>
    <property type="evidence" value="ECO:0007669"/>
    <property type="project" value="UniProtKB-EC"/>
</dbReference>
<comment type="caution">
    <text evidence="9">The sequence shown here is derived from an EMBL/GenBank/DDBJ whole genome shotgun (WGS) entry which is preliminary data.</text>
</comment>
<evidence type="ECO:0000256" key="6">
    <source>
        <dbReference type="HAMAP-Rule" id="MF_01595"/>
    </source>
</evidence>
<feature type="compositionally biased region" description="Basic and acidic residues" evidence="7">
    <location>
        <begin position="728"/>
        <end position="750"/>
    </location>
</feature>
<dbReference type="SUPFAM" id="SSF55666">
    <property type="entry name" value="Ribonuclease PH domain 2-like"/>
    <property type="match status" value="2"/>
</dbReference>
<dbReference type="InterPro" id="IPR036345">
    <property type="entry name" value="ExoRNase_PH_dom2_sf"/>
</dbReference>
<dbReference type="InterPro" id="IPR020568">
    <property type="entry name" value="Ribosomal_Su5_D2-typ_SF"/>
</dbReference>
<dbReference type="InterPro" id="IPR036612">
    <property type="entry name" value="KH_dom_type_1_sf"/>
</dbReference>
<evidence type="ECO:0000256" key="5">
    <source>
        <dbReference type="ARBA" id="ARBA00022884"/>
    </source>
</evidence>
<dbReference type="InterPro" id="IPR036456">
    <property type="entry name" value="PNPase_PH_RNA-bd_sf"/>
</dbReference>
<keyword evidence="10" id="KW-1185">Reference proteome</keyword>
<feature type="domain" description="S1 motif" evidence="8">
    <location>
        <begin position="621"/>
        <end position="689"/>
    </location>
</feature>
<feature type="compositionally biased region" description="Basic and acidic residues" evidence="7">
    <location>
        <begin position="691"/>
        <end position="714"/>
    </location>
</feature>
<feature type="binding site" evidence="6">
    <location>
        <position position="485"/>
    </location>
    <ligand>
        <name>Mg(2+)</name>
        <dbReference type="ChEBI" id="CHEBI:18420"/>
    </ligand>
</feature>
<dbReference type="InterPro" id="IPR012340">
    <property type="entry name" value="NA-bd_OB-fold"/>
</dbReference>
<dbReference type="PROSITE" id="PS50126">
    <property type="entry name" value="S1"/>
    <property type="match status" value="1"/>
</dbReference>
<evidence type="ECO:0000313" key="10">
    <source>
        <dbReference type="Proteomes" id="UP001594351"/>
    </source>
</evidence>
<feature type="binding site" evidence="6">
    <location>
        <position position="491"/>
    </location>
    <ligand>
        <name>Mg(2+)</name>
        <dbReference type="ChEBI" id="CHEBI:18420"/>
    </ligand>
</feature>
<dbReference type="InterPro" id="IPR003029">
    <property type="entry name" value="S1_domain"/>
</dbReference>
<dbReference type="EC" id="2.7.7.8" evidence="6"/>
<dbReference type="SUPFAM" id="SSF54211">
    <property type="entry name" value="Ribosomal protein S5 domain 2-like"/>
    <property type="match status" value="2"/>
</dbReference>
<dbReference type="Gene3D" id="3.30.230.70">
    <property type="entry name" value="GHMP Kinase, N-terminal domain"/>
    <property type="match status" value="2"/>
</dbReference>
<dbReference type="InterPro" id="IPR004087">
    <property type="entry name" value="KH_dom"/>
</dbReference>
<dbReference type="Pfam" id="PF03726">
    <property type="entry name" value="PNPase"/>
    <property type="match status" value="1"/>
</dbReference>
<dbReference type="InterPro" id="IPR004088">
    <property type="entry name" value="KH_dom_type_1"/>
</dbReference>
<dbReference type="InterPro" id="IPR012162">
    <property type="entry name" value="PNPase"/>
</dbReference>
<accession>A0ABV6YVK0</accession>
<dbReference type="InterPro" id="IPR015847">
    <property type="entry name" value="ExoRNase_PH_dom2"/>
</dbReference>
<evidence type="ECO:0000256" key="1">
    <source>
        <dbReference type="ARBA" id="ARBA00007404"/>
    </source>
</evidence>
<evidence type="ECO:0000259" key="8">
    <source>
        <dbReference type="PROSITE" id="PS50126"/>
    </source>
</evidence>
<proteinExistence type="inferred from homology"/>
<dbReference type="Pfam" id="PF01138">
    <property type="entry name" value="RNase_PH"/>
    <property type="match status" value="2"/>
</dbReference>
<dbReference type="HAMAP" id="MF_01595">
    <property type="entry name" value="PNPase"/>
    <property type="match status" value="1"/>
</dbReference>
<dbReference type="Pfam" id="PF03725">
    <property type="entry name" value="RNase_PH_C"/>
    <property type="match status" value="2"/>
</dbReference>
<reference evidence="9 10" key="1">
    <citation type="submission" date="2024-09" db="EMBL/GenBank/DDBJ databases">
        <title>Laminarin stimulates single cell rates of sulfate reduction while oxygen inhibits transcriptomic activity in coastal marine sediment.</title>
        <authorList>
            <person name="Lindsay M."/>
            <person name="Orcutt B."/>
            <person name="Emerson D."/>
            <person name="Stepanauskas R."/>
            <person name="D'Angelo T."/>
        </authorList>
    </citation>
    <scope>NUCLEOTIDE SEQUENCE [LARGE SCALE GENOMIC DNA]</scope>
    <source>
        <strain evidence="9">SAG AM-311-K15</strain>
    </source>
</reference>
<dbReference type="CDD" id="cd04472">
    <property type="entry name" value="S1_PNPase"/>
    <property type="match status" value="1"/>
</dbReference>
<evidence type="ECO:0000313" key="9">
    <source>
        <dbReference type="EMBL" id="MFC1850126.1"/>
    </source>
</evidence>
<dbReference type="Gene3D" id="2.40.50.140">
    <property type="entry name" value="Nucleic acid-binding proteins"/>
    <property type="match status" value="1"/>
</dbReference>
<keyword evidence="6" id="KW-0479">Metal-binding</keyword>
<dbReference type="NCBIfam" id="TIGR03591">
    <property type="entry name" value="polynuc_phos"/>
    <property type="match status" value="1"/>
</dbReference>
<dbReference type="SUPFAM" id="SSF46915">
    <property type="entry name" value="Polynucleotide phosphorylase/guanosine pentaphosphate synthase (PNPase/GPSI), domain 3"/>
    <property type="match status" value="1"/>
</dbReference>
<dbReference type="SMART" id="SM00322">
    <property type="entry name" value="KH"/>
    <property type="match status" value="1"/>
</dbReference>
<gene>
    <name evidence="6 9" type="primary">pnp</name>
    <name evidence="9" type="ORF">ACFL27_08045</name>
</gene>
<dbReference type="NCBIfam" id="NF008805">
    <property type="entry name" value="PRK11824.1"/>
    <property type="match status" value="1"/>
</dbReference>
<evidence type="ECO:0000256" key="7">
    <source>
        <dbReference type="SAM" id="MobiDB-lite"/>
    </source>
</evidence>
<protein>
    <recommendedName>
        <fullName evidence="6">Polyribonucleotide nucleotidyltransferase</fullName>
        <ecNumber evidence="6">2.7.7.8</ecNumber>
    </recommendedName>
    <alternativeName>
        <fullName evidence="6">Polynucleotide phosphorylase</fullName>
        <shortName evidence="6">PNPase</shortName>
    </alternativeName>
</protein>
<feature type="region of interest" description="Disordered" evidence="7">
    <location>
        <begin position="691"/>
        <end position="783"/>
    </location>
</feature>
<dbReference type="PIRSF" id="PIRSF005499">
    <property type="entry name" value="PNPase"/>
    <property type="match status" value="1"/>
</dbReference>
<dbReference type="CDD" id="cd02393">
    <property type="entry name" value="KH-I_PNPase"/>
    <property type="match status" value="1"/>
</dbReference>
<evidence type="ECO:0000256" key="2">
    <source>
        <dbReference type="ARBA" id="ARBA00022490"/>
    </source>
</evidence>
<dbReference type="CDD" id="cd11364">
    <property type="entry name" value="RNase_PH_PNPase_2"/>
    <property type="match status" value="1"/>
</dbReference>
<keyword evidence="6" id="KW-0460">Magnesium</keyword>
<dbReference type="EMBL" id="JBHPBY010000077">
    <property type="protein sequence ID" value="MFC1850126.1"/>
    <property type="molecule type" value="Genomic_DNA"/>
</dbReference>
<keyword evidence="3 6" id="KW-0808">Transferase</keyword>
<name>A0ABV6YVK0_UNCC1</name>
<keyword evidence="5 6" id="KW-0694">RNA-binding</keyword>
<organism evidence="9 10">
    <name type="scientific">candidate division CSSED10-310 bacterium</name>
    <dbReference type="NCBI Taxonomy" id="2855610"/>
    <lineage>
        <taxon>Bacteria</taxon>
        <taxon>Bacteria division CSSED10-310</taxon>
    </lineage>
</organism>
<dbReference type="Pfam" id="PF00013">
    <property type="entry name" value="KH_1"/>
    <property type="match status" value="1"/>
</dbReference>
<comment type="similarity">
    <text evidence="1 6">Belongs to the polyribonucleotide nucleotidyltransferase family.</text>
</comment>
<dbReference type="SUPFAM" id="SSF54791">
    <property type="entry name" value="Eukaryotic type KH-domain (KH-domain type I)"/>
    <property type="match status" value="1"/>
</dbReference>
<dbReference type="CDD" id="cd11363">
    <property type="entry name" value="RNase_PH_PNPase_1"/>
    <property type="match status" value="1"/>
</dbReference>
<dbReference type="Gene3D" id="3.30.1370.10">
    <property type="entry name" value="K Homology domain, type 1"/>
    <property type="match status" value="1"/>
</dbReference>
<dbReference type="SMART" id="SM00316">
    <property type="entry name" value="S1"/>
    <property type="match status" value="1"/>
</dbReference>
<dbReference type="PROSITE" id="PS50084">
    <property type="entry name" value="KH_TYPE_1"/>
    <property type="match status" value="1"/>
</dbReference>
<feature type="compositionally biased region" description="Basic and acidic residues" evidence="7">
    <location>
        <begin position="766"/>
        <end position="783"/>
    </location>
</feature>
<sequence>MVKKVSATWGNRELTIETGLMAKQAKGSVLITYGGSAVLTTAVNENEPREGVDFLPLLVDYREKTYAAGRIPGGFFKRESRPGDKETLTCRLIDRPLRPLFPKGYNLETQIVTLVISVDQENDPDILAMIGASTALLISDIPFTTYLTSVRVGYVEDQYVLNPTYQQLEKSSLDMIVAGTEEAVVMVECFASEVSENIIIDGIEFAHTAMAPIFQIQKELVESIGKTKIALPPQKEIDSAVVTKVESVVMPLIPTLYQATDKIDRQGKMKAIATTVKEAFLEADDQEISRQALDVMETIIKRETRSKICQENVRVDGRGAADIRAIDSKVGLLPMLHGSALFTRGETQCLATVTLGTSADNQRIDSLEGESKKSFMLHYNFPPFSVGEVRGLRGPGRREIGHGMLAERAMAPLVPHLPEFPYTLRIVSEILESNGSSSMATVCGSTLALMDAGVPIKNNAAGIAIGMIKEDEQVVILSDIMGSEDALGDMDLKVAGTRNGVTAIQMDSKISGISRDILEKALQQAQAGRIHILDEMEKVISVPRPELSPKAPRIIQLKINPDKIRDVIGPGGKIIKGIIEKTGAQINVSDDGSIEIASVNEEKAKLAEKMILELIEEAQIGKIYLGKVKRIEPYGAFIEILPGIDGLLHISQIADYHVQHIENELKEDDDILVKLIEIDKYGRLKLSRKAALKDSTHGEQAEPQEGAEKLDKGRSSGSQESPRRSPPPRRERPPSTDRRKGPPRSGDRKYNSQNRNVQGSHRRSQDRKGKERSDPDRNRSDKS</sequence>
<dbReference type="Proteomes" id="UP001594351">
    <property type="component" value="Unassembled WGS sequence"/>
</dbReference>
<comment type="subcellular location">
    <subcellularLocation>
        <location evidence="6">Cytoplasm</location>
    </subcellularLocation>
</comment>
<dbReference type="InterPro" id="IPR001247">
    <property type="entry name" value="ExoRNase_PH_dom1"/>
</dbReference>
<keyword evidence="2 6" id="KW-0963">Cytoplasm</keyword>
<dbReference type="SUPFAM" id="SSF50249">
    <property type="entry name" value="Nucleic acid-binding proteins"/>
    <property type="match status" value="1"/>
</dbReference>
<dbReference type="InterPro" id="IPR027408">
    <property type="entry name" value="PNPase/RNase_PH_dom_sf"/>
</dbReference>
<comment type="cofactor">
    <cofactor evidence="6">
        <name>Mg(2+)</name>
        <dbReference type="ChEBI" id="CHEBI:18420"/>
    </cofactor>
</comment>
<dbReference type="Pfam" id="PF00575">
    <property type="entry name" value="S1"/>
    <property type="match status" value="1"/>
</dbReference>
<evidence type="ECO:0000256" key="3">
    <source>
        <dbReference type="ARBA" id="ARBA00022679"/>
    </source>
</evidence>
<evidence type="ECO:0000256" key="4">
    <source>
        <dbReference type="ARBA" id="ARBA00022695"/>
    </source>
</evidence>
<comment type="catalytic activity">
    <reaction evidence="6">
        <text>RNA(n+1) + phosphate = RNA(n) + a ribonucleoside 5'-diphosphate</text>
        <dbReference type="Rhea" id="RHEA:22096"/>
        <dbReference type="Rhea" id="RHEA-COMP:14527"/>
        <dbReference type="Rhea" id="RHEA-COMP:17342"/>
        <dbReference type="ChEBI" id="CHEBI:43474"/>
        <dbReference type="ChEBI" id="CHEBI:57930"/>
        <dbReference type="ChEBI" id="CHEBI:140395"/>
        <dbReference type="EC" id="2.7.7.8"/>
    </reaction>
</comment>
<keyword evidence="4 6" id="KW-0548">Nucleotidyltransferase</keyword>
<dbReference type="PANTHER" id="PTHR11252:SF0">
    <property type="entry name" value="POLYRIBONUCLEOTIDE NUCLEOTIDYLTRANSFERASE 1, MITOCHONDRIAL"/>
    <property type="match status" value="1"/>
</dbReference>
<comment type="function">
    <text evidence="6">Involved in mRNA degradation. Catalyzes the phosphorolysis of single-stranded polyribonucleotides processively in the 3'- to 5'-direction.</text>
</comment>
<dbReference type="InterPro" id="IPR015848">
    <property type="entry name" value="PNPase_PH_RNA-bd_bac/org-type"/>
</dbReference>
<dbReference type="PANTHER" id="PTHR11252">
    <property type="entry name" value="POLYRIBONUCLEOTIDE NUCLEOTIDYLTRANSFERASE"/>
    <property type="match status" value="1"/>
</dbReference>